<dbReference type="EMBL" id="JAPFFF010000011">
    <property type="protein sequence ID" value="KAK8877840.1"/>
    <property type="molecule type" value="Genomic_DNA"/>
</dbReference>
<keyword evidence="3" id="KW-1185">Reference proteome</keyword>
<accession>A0ABR2JLM6</accession>
<dbReference type="Proteomes" id="UP001470230">
    <property type="component" value="Unassembled WGS sequence"/>
</dbReference>
<name>A0ABR2JLM6_9EUKA</name>
<reference evidence="2 3" key="1">
    <citation type="submission" date="2024-04" db="EMBL/GenBank/DDBJ databases">
        <title>Tritrichomonas musculus Genome.</title>
        <authorList>
            <person name="Alves-Ferreira E."/>
            <person name="Grigg M."/>
            <person name="Lorenzi H."/>
            <person name="Galac M."/>
        </authorList>
    </citation>
    <scope>NUCLEOTIDE SEQUENCE [LARGE SCALE GENOMIC DNA]</scope>
    <source>
        <strain evidence="2 3">EAF2021</strain>
    </source>
</reference>
<comment type="caution">
    <text evidence="2">The sequence shown here is derived from an EMBL/GenBank/DDBJ whole genome shotgun (WGS) entry which is preliminary data.</text>
</comment>
<organism evidence="2 3">
    <name type="scientific">Tritrichomonas musculus</name>
    <dbReference type="NCBI Taxonomy" id="1915356"/>
    <lineage>
        <taxon>Eukaryota</taxon>
        <taxon>Metamonada</taxon>
        <taxon>Parabasalia</taxon>
        <taxon>Tritrichomonadida</taxon>
        <taxon>Tritrichomonadidae</taxon>
        <taxon>Tritrichomonas</taxon>
    </lineage>
</organism>
<feature type="coiled-coil region" evidence="1">
    <location>
        <begin position="76"/>
        <end position="103"/>
    </location>
</feature>
<protein>
    <submittedName>
        <fullName evidence="2">Uncharacterized protein</fullName>
    </submittedName>
</protein>
<evidence type="ECO:0000256" key="1">
    <source>
        <dbReference type="SAM" id="Coils"/>
    </source>
</evidence>
<evidence type="ECO:0000313" key="2">
    <source>
        <dbReference type="EMBL" id="KAK8877840.1"/>
    </source>
</evidence>
<proteinExistence type="predicted"/>
<sequence length="145" mass="16552">MIPVDTNTLTANEDVSADTQVLLTTIEGMMNIINTQASLYNDTRKRLVEEHLKKPNLEISKAESFYIGSPYKGPDLKSLGEKLKVLRSRLKQMSDERTSAQEETEKAFKHLNDENYLLREELTKLRKILYSTNSKIDDVVTLSDS</sequence>
<evidence type="ECO:0000313" key="3">
    <source>
        <dbReference type="Proteomes" id="UP001470230"/>
    </source>
</evidence>
<gene>
    <name evidence="2" type="ORF">M9Y10_004603</name>
</gene>
<keyword evidence="1" id="KW-0175">Coiled coil</keyword>